<accession>A0A0Q9WV79</accession>
<reference evidence="1 2" key="1">
    <citation type="journal article" date="2007" name="Nature">
        <title>Evolution of genes and genomes on the Drosophila phylogeny.</title>
        <authorList>
            <consortium name="Drosophila 12 Genomes Consortium"/>
            <person name="Clark A.G."/>
            <person name="Eisen M.B."/>
            <person name="Smith D.R."/>
            <person name="Bergman C.M."/>
            <person name="Oliver B."/>
            <person name="Markow T.A."/>
            <person name="Kaufman T.C."/>
            <person name="Kellis M."/>
            <person name="Gelbart W."/>
            <person name="Iyer V.N."/>
            <person name="Pollard D.A."/>
            <person name="Sackton T.B."/>
            <person name="Larracuente A.M."/>
            <person name="Singh N.D."/>
            <person name="Abad J.P."/>
            <person name="Abt D.N."/>
            <person name="Adryan B."/>
            <person name="Aguade M."/>
            <person name="Akashi H."/>
            <person name="Anderson W.W."/>
            <person name="Aquadro C.F."/>
            <person name="Ardell D.H."/>
            <person name="Arguello R."/>
            <person name="Artieri C.G."/>
            <person name="Barbash D.A."/>
            <person name="Barker D."/>
            <person name="Barsanti P."/>
            <person name="Batterham P."/>
            <person name="Batzoglou S."/>
            <person name="Begun D."/>
            <person name="Bhutkar A."/>
            <person name="Blanco E."/>
            <person name="Bosak S.A."/>
            <person name="Bradley R.K."/>
            <person name="Brand A.D."/>
            <person name="Brent M.R."/>
            <person name="Brooks A.N."/>
            <person name="Brown R.H."/>
            <person name="Butlin R.K."/>
            <person name="Caggese C."/>
            <person name="Calvi B.R."/>
            <person name="Bernardo de Carvalho A."/>
            <person name="Caspi A."/>
            <person name="Castrezana S."/>
            <person name="Celniker S.E."/>
            <person name="Chang J.L."/>
            <person name="Chapple C."/>
            <person name="Chatterji S."/>
            <person name="Chinwalla A."/>
            <person name="Civetta A."/>
            <person name="Clifton S.W."/>
            <person name="Comeron J.M."/>
            <person name="Costello J.C."/>
            <person name="Coyne J.A."/>
            <person name="Daub J."/>
            <person name="David R.G."/>
            <person name="Delcher A.L."/>
            <person name="Delehaunty K."/>
            <person name="Do C.B."/>
            <person name="Ebling H."/>
            <person name="Edwards K."/>
            <person name="Eickbush T."/>
            <person name="Evans J.D."/>
            <person name="Filipski A."/>
            <person name="Findeiss S."/>
            <person name="Freyhult E."/>
            <person name="Fulton L."/>
            <person name="Fulton R."/>
            <person name="Garcia A.C."/>
            <person name="Gardiner A."/>
            <person name="Garfield D.A."/>
            <person name="Garvin B.E."/>
            <person name="Gibson G."/>
            <person name="Gilbert D."/>
            <person name="Gnerre S."/>
            <person name="Godfrey J."/>
            <person name="Good R."/>
            <person name="Gotea V."/>
            <person name="Gravely B."/>
            <person name="Greenberg A.J."/>
            <person name="Griffiths-Jones S."/>
            <person name="Gross S."/>
            <person name="Guigo R."/>
            <person name="Gustafson E.A."/>
            <person name="Haerty W."/>
            <person name="Hahn M.W."/>
            <person name="Halligan D.L."/>
            <person name="Halpern A.L."/>
            <person name="Halter G.M."/>
            <person name="Han M.V."/>
            <person name="Heger A."/>
            <person name="Hillier L."/>
            <person name="Hinrichs A.S."/>
            <person name="Holmes I."/>
            <person name="Hoskins R.A."/>
            <person name="Hubisz M.J."/>
            <person name="Hultmark D."/>
            <person name="Huntley M.A."/>
            <person name="Jaffe D.B."/>
            <person name="Jagadeeshan S."/>
            <person name="Jeck W.R."/>
            <person name="Johnson J."/>
            <person name="Jones C.D."/>
            <person name="Jordan W.C."/>
            <person name="Karpen G.H."/>
            <person name="Kataoka E."/>
            <person name="Keightley P.D."/>
            <person name="Kheradpour P."/>
            <person name="Kirkness E.F."/>
            <person name="Koerich L.B."/>
            <person name="Kristiansen K."/>
            <person name="Kudrna D."/>
            <person name="Kulathinal R.J."/>
            <person name="Kumar S."/>
            <person name="Kwok R."/>
            <person name="Lander E."/>
            <person name="Langley C.H."/>
            <person name="Lapoint R."/>
            <person name="Lazzaro B.P."/>
            <person name="Lee S.J."/>
            <person name="Levesque L."/>
            <person name="Li R."/>
            <person name="Lin C.F."/>
            <person name="Lin M.F."/>
            <person name="Lindblad-Toh K."/>
            <person name="Llopart A."/>
            <person name="Long M."/>
            <person name="Low L."/>
            <person name="Lozovsky E."/>
            <person name="Lu J."/>
            <person name="Luo M."/>
            <person name="Machado C.A."/>
            <person name="Makalowski W."/>
            <person name="Marzo M."/>
            <person name="Matsuda M."/>
            <person name="Matzkin L."/>
            <person name="McAllister B."/>
            <person name="McBride C.S."/>
            <person name="McKernan B."/>
            <person name="McKernan K."/>
            <person name="Mendez-Lago M."/>
            <person name="Minx P."/>
            <person name="Mollenhauer M.U."/>
            <person name="Montooth K."/>
            <person name="Mount S.M."/>
            <person name="Mu X."/>
            <person name="Myers E."/>
            <person name="Negre B."/>
            <person name="Newfeld S."/>
            <person name="Nielsen R."/>
            <person name="Noor M.A."/>
            <person name="O'Grady P."/>
            <person name="Pachter L."/>
            <person name="Papaceit M."/>
            <person name="Parisi M.J."/>
            <person name="Parisi M."/>
            <person name="Parts L."/>
            <person name="Pedersen J.S."/>
            <person name="Pesole G."/>
            <person name="Phillippy A.M."/>
            <person name="Ponting C.P."/>
            <person name="Pop M."/>
            <person name="Porcelli D."/>
            <person name="Powell J.R."/>
            <person name="Prohaska S."/>
            <person name="Pruitt K."/>
            <person name="Puig M."/>
            <person name="Quesneville H."/>
            <person name="Ram K.R."/>
            <person name="Rand D."/>
            <person name="Rasmussen M.D."/>
            <person name="Reed L.K."/>
            <person name="Reenan R."/>
            <person name="Reily A."/>
            <person name="Remington K.A."/>
            <person name="Rieger T.T."/>
            <person name="Ritchie M.G."/>
            <person name="Robin C."/>
            <person name="Rogers Y.H."/>
            <person name="Rohde C."/>
            <person name="Rozas J."/>
            <person name="Rubenfield M.J."/>
            <person name="Ruiz A."/>
            <person name="Russo S."/>
            <person name="Salzberg S.L."/>
            <person name="Sanchez-Gracia A."/>
            <person name="Saranga D.J."/>
            <person name="Sato H."/>
            <person name="Schaeffer S.W."/>
            <person name="Schatz M.C."/>
            <person name="Schlenke T."/>
            <person name="Schwartz R."/>
            <person name="Segarra C."/>
            <person name="Singh R.S."/>
            <person name="Sirot L."/>
            <person name="Sirota M."/>
            <person name="Sisneros N.B."/>
            <person name="Smith C.D."/>
            <person name="Smith T.F."/>
            <person name="Spieth J."/>
            <person name="Stage D.E."/>
            <person name="Stark A."/>
            <person name="Stephan W."/>
            <person name="Strausberg R.L."/>
            <person name="Strempel S."/>
            <person name="Sturgill D."/>
            <person name="Sutton G."/>
            <person name="Sutton G.G."/>
            <person name="Tao W."/>
            <person name="Teichmann S."/>
            <person name="Tobari Y.N."/>
            <person name="Tomimura Y."/>
            <person name="Tsolas J.M."/>
            <person name="Valente V.L."/>
            <person name="Venter E."/>
            <person name="Venter J.C."/>
            <person name="Vicario S."/>
            <person name="Vieira F.G."/>
            <person name="Vilella A.J."/>
            <person name="Villasante A."/>
            <person name="Walenz B."/>
            <person name="Wang J."/>
            <person name="Wasserman M."/>
            <person name="Watts T."/>
            <person name="Wilson D."/>
            <person name="Wilson R.K."/>
            <person name="Wing R.A."/>
            <person name="Wolfner M.F."/>
            <person name="Wong A."/>
            <person name="Wong G.K."/>
            <person name="Wu C.I."/>
            <person name="Wu G."/>
            <person name="Yamamoto D."/>
            <person name="Yang H.P."/>
            <person name="Yang S.P."/>
            <person name="Yorke J.A."/>
            <person name="Yoshida K."/>
            <person name="Zdobnov E."/>
            <person name="Zhang P."/>
            <person name="Zhang Y."/>
            <person name="Zimin A.V."/>
            <person name="Baldwin J."/>
            <person name="Abdouelleil A."/>
            <person name="Abdulkadir J."/>
            <person name="Abebe A."/>
            <person name="Abera B."/>
            <person name="Abreu J."/>
            <person name="Acer S.C."/>
            <person name="Aftuck L."/>
            <person name="Alexander A."/>
            <person name="An P."/>
            <person name="Anderson E."/>
            <person name="Anderson S."/>
            <person name="Arachi H."/>
            <person name="Azer M."/>
            <person name="Bachantsang P."/>
            <person name="Barry A."/>
            <person name="Bayul T."/>
            <person name="Berlin A."/>
            <person name="Bessette D."/>
            <person name="Bloom T."/>
            <person name="Blye J."/>
            <person name="Boguslavskiy L."/>
            <person name="Bonnet C."/>
            <person name="Boukhgalter B."/>
            <person name="Bourzgui I."/>
            <person name="Brown A."/>
            <person name="Cahill P."/>
            <person name="Channer S."/>
            <person name="Cheshatsang Y."/>
            <person name="Chuda L."/>
            <person name="Citroen M."/>
            <person name="Collymore A."/>
            <person name="Cooke P."/>
            <person name="Costello M."/>
            <person name="D'Aco K."/>
            <person name="Daza R."/>
            <person name="De Haan G."/>
            <person name="DeGray S."/>
            <person name="DeMaso C."/>
            <person name="Dhargay N."/>
            <person name="Dooley K."/>
            <person name="Dooley E."/>
            <person name="Doricent M."/>
            <person name="Dorje P."/>
            <person name="Dorjee K."/>
            <person name="Dupes A."/>
            <person name="Elong R."/>
            <person name="Falk J."/>
            <person name="Farina A."/>
            <person name="Faro S."/>
            <person name="Ferguson D."/>
            <person name="Fisher S."/>
            <person name="Foley C.D."/>
            <person name="Franke A."/>
            <person name="Friedrich D."/>
            <person name="Gadbois L."/>
            <person name="Gearin G."/>
            <person name="Gearin C.R."/>
            <person name="Giannoukos G."/>
            <person name="Goode T."/>
            <person name="Graham J."/>
            <person name="Grandbois E."/>
            <person name="Grewal S."/>
            <person name="Gyaltsen K."/>
            <person name="Hafez N."/>
            <person name="Hagos B."/>
            <person name="Hall J."/>
            <person name="Henson C."/>
            <person name="Hollinger A."/>
            <person name="Honan T."/>
            <person name="Huard M.D."/>
            <person name="Hughes L."/>
            <person name="Hurhula B."/>
            <person name="Husby M.E."/>
            <person name="Kamat A."/>
            <person name="Kanga B."/>
            <person name="Kashin S."/>
            <person name="Khazanovich D."/>
            <person name="Kisner P."/>
            <person name="Lance K."/>
            <person name="Lara M."/>
            <person name="Lee W."/>
            <person name="Lennon N."/>
            <person name="Letendre F."/>
            <person name="LeVine R."/>
            <person name="Lipovsky A."/>
            <person name="Liu X."/>
            <person name="Liu J."/>
            <person name="Liu S."/>
            <person name="Lokyitsang T."/>
            <person name="Lokyitsang Y."/>
            <person name="Lubonja R."/>
            <person name="Lui A."/>
            <person name="MacDonald P."/>
            <person name="Magnisalis V."/>
            <person name="Maru K."/>
            <person name="Matthews C."/>
            <person name="McCusker W."/>
            <person name="McDonough S."/>
            <person name="Mehta T."/>
            <person name="Meldrim J."/>
            <person name="Meneus L."/>
            <person name="Mihai O."/>
            <person name="Mihalev A."/>
            <person name="Mihova T."/>
            <person name="Mittelman R."/>
            <person name="Mlenga V."/>
            <person name="Montmayeur A."/>
            <person name="Mulrain L."/>
            <person name="Navidi A."/>
            <person name="Naylor J."/>
            <person name="Negash T."/>
            <person name="Nguyen T."/>
            <person name="Nguyen N."/>
            <person name="Nicol R."/>
            <person name="Norbu C."/>
            <person name="Norbu N."/>
            <person name="Novod N."/>
            <person name="O'Neill B."/>
            <person name="Osman S."/>
            <person name="Markiewicz E."/>
            <person name="Oyono O.L."/>
            <person name="Patti C."/>
            <person name="Phunkhang P."/>
            <person name="Pierre F."/>
            <person name="Priest M."/>
            <person name="Raghuraman S."/>
            <person name="Rege F."/>
            <person name="Reyes R."/>
            <person name="Rise C."/>
            <person name="Rogov P."/>
            <person name="Ross K."/>
            <person name="Ryan E."/>
            <person name="Settipalli S."/>
            <person name="Shea T."/>
            <person name="Sherpa N."/>
            <person name="Shi L."/>
            <person name="Shih D."/>
            <person name="Sparrow T."/>
            <person name="Spaulding J."/>
            <person name="Stalker J."/>
            <person name="Stange-Thomann N."/>
            <person name="Stavropoulos S."/>
            <person name="Stone C."/>
            <person name="Strader C."/>
            <person name="Tesfaye S."/>
            <person name="Thomson T."/>
            <person name="Thoulutsang Y."/>
            <person name="Thoulutsang D."/>
            <person name="Topham K."/>
            <person name="Topping I."/>
            <person name="Tsamla T."/>
            <person name="Vassiliev H."/>
            <person name="Vo A."/>
            <person name="Wangchuk T."/>
            <person name="Wangdi T."/>
            <person name="Weiand M."/>
            <person name="Wilkinson J."/>
            <person name="Wilson A."/>
            <person name="Yadav S."/>
            <person name="Young G."/>
            <person name="Yu Q."/>
            <person name="Zembek L."/>
            <person name="Zhong D."/>
            <person name="Zimmer A."/>
            <person name="Zwirko Z."/>
            <person name="Jaffe D.B."/>
            <person name="Alvarez P."/>
            <person name="Brockman W."/>
            <person name="Butler J."/>
            <person name="Chin C."/>
            <person name="Gnerre S."/>
            <person name="Grabherr M."/>
            <person name="Kleber M."/>
            <person name="Mauceli E."/>
            <person name="MacCallum I."/>
        </authorList>
    </citation>
    <scope>NUCLEOTIDE SEQUENCE [LARGE SCALE GENOMIC DNA]</scope>
    <source>
        <strain evidence="2">Tucson 14030-0811.24</strain>
    </source>
</reference>
<evidence type="ECO:0000313" key="1">
    <source>
        <dbReference type="EMBL" id="KRG00027.1"/>
    </source>
</evidence>
<evidence type="ECO:0000313" key="2">
    <source>
        <dbReference type="Proteomes" id="UP000007798"/>
    </source>
</evidence>
<organism evidence="1 2">
    <name type="scientific">Drosophila willistoni</name>
    <name type="common">Fruit fly</name>
    <dbReference type="NCBI Taxonomy" id="7260"/>
    <lineage>
        <taxon>Eukaryota</taxon>
        <taxon>Metazoa</taxon>
        <taxon>Ecdysozoa</taxon>
        <taxon>Arthropoda</taxon>
        <taxon>Hexapoda</taxon>
        <taxon>Insecta</taxon>
        <taxon>Pterygota</taxon>
        <taxon>Neoptera</taxon>
        <taxon>Endopterygota</taxon>
        <taxon>Diptera</taxon>
        <taxon>Brachycera</taxon>
        <taxon>Muscomorpha</taxon>
        <taxon>Ephydroidea</taxon>
        <taxon>Drosophilidae</taxon>
        <taxon>Drosophila</taxon>
        <taxon>Sophophora</taxon>
    </lineage>
</organism>
<dbReference type="AlphaFoldDB" id="A0A0Q9WV79"/>
<dbReference type="FunCoup" id="A0A0Q9WV79">
    <property type="interactions" value="27"/>
</dbReference>
<dbReference type="InParanoid" id="A0A0Q9WV79"/>
<dbReference type="OrthoDB" id="7863853at2759"/>
<dbReference type="eggNOG" id="ENOG502R9T3">
    <property type="taxonomic scope" value="Eukaryota"/>
</dbReference>
<protein>
    <submittedName>
        <fullName evidence="1">Uncharacterized protein</fullName>
    </submittedName>
</protein>
<dbReference type="EMBL" id="CH964272">
    <property type="protein sequence ID" value="KRG00027.1"/>
    <property type="molecule type" value="Genomic_DNA"/>
</dbReference>
<sequence>MRSSGIPILQLNEMANIDVKHYYNSEVLAMLCINEFADTMLLTTLAQTLRQMAWGRIIIWINIPHPNELSQLLFIIGNQATKHKFINLLAIHQTNDTVIGFHLKPFPVAHFERVDNILDPKKEFFINHQINFRGKSATLLSNNNSARLFGSRLLGSRSKIFTDFSEKFIREFALQTNLSLRVKNISIIDTVTEQFDFLNDFSFFNLKNVDYSMQIFDTTMMIVVPCGKEIFNMLDIYKSTGLIITTFFSSNLTAMMTKRPELNHIRNFKELRESNLTVVFDHLSKSIIERQMNPNFFRNTVPNSVFVSLDTKLDMILSNW</sequence>
<gene>
    <name evidence="1" type="primary">Dwil\GK28268</name>
    <name evidence="1" type="ORF">Dwil_GK28268</name>
</gene>
<dbReference type="Proteomes" id="UP000007798">
    <property type="component" value="Unassembled WGS sequence"/>
</dbReference>
<name>A0A0Q9WV79_DROWI</name>
<proteinExistence type="predicted"/>
<keyword evidence="2" id="KW-1185">Reference proteome</keyword>